<dbReference type="FunCoup" id="W5JK11">
    <property type="interactions" value="1510"/>
</dbReference>
<keyword evidence="6" id="KW-0812">Transmembrane</keyword>
<protein>
    <recommendedName>
        <fullName evidence="7">Anaphase-promoting complex subunit 1 middle domain-containing protein</fullName>
    </recommendedName>
</protein>
<dbReference type="GO" id="GO:0031145">
    <property type="term" value="P:anaphase-promoting complex-dependent catabolic process"/>
    <property type="evidence" value="ECO:0007669"/>
    <property type="project" value="TreeGrafter"/>
</dbReference>
<evidence type="ECO:0000313" key="10">
    <source>
        <dbReference type="Proteomes" id="UP000000673"/>
    </source>
</evidence>
<dbReference type="EMBL" id="ADMH02001211">
    <property type="protein sequence ID" value="ETN63648.1"/>
    <property type="molecule type" value="Genomic_DNA"/>
</dbReference>
<dbReference type="VEuPathDB" id="VectorBase:ADAC004631"/>
<evidence type="ECO:0000256" key="6">
    <source>
        <dbReference type="SAM" id="Phobius"/>
    </source>
</evidence>
<feature type="transmembrane region" description="Helical" evidence="6">
    <location>
        <begin position="1644"/>
        <end position="1663"/>
    </location>
</feature>
<feature type="transmembrane region" description="Helical" evidence="6">
    <location>
        <begin position="1611"/>
        <end position="1632"/>
    </location>
</feature>
<gene>
    <name evidence="8" type="ORF">AND_004631</name>
</gene>
<dbReference type="PANTHER" id="PTHR12827:SF3">
    <property type="entry name" value="ANAPHASE-PROMOTING COMPLEX SUBUNIT 1"/>
    <property type="match status" value="1"/>
</dbReference>
<comment type="similarity">
    <text evidence="1">Belongs to the APC1 family.</text>
</comment>
<keyword evidence="4" id="KW-0131">Cell cycle</keyword>
<evidence type="ECO:0000313" key="9">
    <source>
        <dbReference type="EnsemblMetazoa" id="ADAC004631-PA"/>
    </source>
</evidence>
<evidence type="ECO:0000256" key="5">
    <source>
        <dbReference type="SAM" id="MobiDB-lite"/>
    </source>
</evidence>
<reference evidence="8" key="3">
    <citation type="journal article" date="2013" name="Nucleic Acids Res.">
        <title>The genome of Anopheles darlingi, the main neotropical malaria vector.</title>
        <authorList>
            <person name="Marinotti O."/>
            <person name="Cerqueira G.C."/>
            <person name="de Almeida L.G."/>
            <person name="Ferro M.I."/>
            <person name="Loreto E.L."/>
            <person name="Zaha A."/>
            <person name="Teixeira S.M."/>
            <person name="Wespiser A.R."/>
            <person name="Almeida E Silva A."/>
            <person name="Schlindwein A.D."/>
            <person name="Pacheco A.C."/>
            <person name="Silva A.L."/>
            <person name="Graveley B.R."/>
            <person name="Walenz B.P."/>
            <person name="Lima Bde A."/>
            <person name="Ribeiro C.A."/>
            <person name="Nunes-Silva C.G."/>
            <person name="de Carvalho C.R."/>
            <person name="Soares C.M."/>
            <person name="de Menezes C.B."/>
            <person name="Matiolli C."/>
            <person name="Caffrey D."/>
            <person name="Araujo D.A."/>
            <person name="de Oliveira D.M."/>
            <person name="Golenbock D."/>
            <person name="Grisard E.C."/>
            <person name="Fantinatti-Garboggini F."/>
            <person name="de Carvalho F.M."/>
            <person name="Barcellos F.G."/>
            <person name="Prosdocimi F."/>
            <person name="May G."/>
            <person name="Azevedo Junior G.M."/>
            <person name="Guimaraes G.M."/>
            <person name="Goldman G.H."/>
            <person name="Padilha I.Q."/>
            <person name="Batista Jda S."/>
            <person name="Ferro J.A."/>
            <person name="Ribeiro J.M."/>
            <person name="Fietto J.L."/>
            <person name="Dabbas K.M."/>
            <person name="Cerdeira L."/>
            <person name="Agnez-Lima L.F."/>
            <person name="Brocchi M."/>
            <person name="de Carvalho M.O."/>
            <person name="Teixeira Mde M."/>
            <person name="Diniz Maia Mde M."/>
            <person name="Goldman M.H."/>
            <person name="Cruz Schneider M.P."/>
            <person name="Felipe M.S."/>
            <person name="Hungria M."/>
            <person name="Nicolas M.F."/>
            <person name="Pereira M."/>
            <person name="Montes M.A."/>
            <person name="Cantao M.E."/>
            <person name="Vincentz M."/>
            <person name="Rafael M.S."/>
            <person name="Silverman N."/>
            <person name="Stoco P.H."/>
            <person name="Souza R.C."/>
            <person name="Vicentini R."/>
            <person name="Gazzinelli R.T."/>
            <person name="Neves Rde O."/>
            <person name="Silva R."/>
            <person name="Astolfi-Filho S."/>
            <person name="Maciel T.E."/>
            <person name="Urmenyi T.P."/>
            <person name="Tadei W.P."/>
            <person name="Camargo E.P."/>
            <person name="de Vasconcelos A.T."/>
        </authorList>
    </citation>
    <scope>NUCLEOTIDE SEQUENCE</scope>
</reference>
<evidence type="ECO:0000256" key="1">
    <source>
        <dbReference type="ARBA" id="ARBA00010547"/>
    </source>
</evidence>
<dbReference type="GO" id="GO:0051301">
    <property type="term" value="P:cell division"/>
    <property type="evidence" value="ECO:0007669"/>
    <property type="project" value="UniProtKB-KW"/>
</dbReference>
<evidence type="ECO:0000313" key="8">
    <source>
        <dbReference type="EMBL" id="ETN63648.1"/>
    </source>
</evidence>
<dbReference type="Gene3D" id="1.25.10.10">
    <property type="entry name" value="Leucine-rich Repeat Variant"/>
    <property type="match status" value="2"/>
</dbReference>
<dbReference type="STRING" id="43151.W5JK11"/>
<reference evidence="8" key="2">
    <citation type="submission" date="2010-05" db="EMBL/GenBank/DDBJ databases">
        <authorList>
            <person name="Almeida L.G."/>
            <person name="Nicolas M.F."/>
            <person name="Souza R.C."/>
            <person name="Vasconcelos A.T.R."/>
        </authorList>
    </citation>
    <scope>NUCLEOTIDE SEQUENCE</scope>
</reference>
<feature type="compositionally biased region" description="Low complexity" evidence="5">
    <location>
        <begin position="1047"/>
        <end position="1078"/>
    </location>
</feature>
<dbReference type="VEuPathDB" id="VectorBase:ADAR2_004192"/>
<reference evidence="9" key="4">
    <citation type="submission" date="2015-06" db="UniProtKB">
        <authorList>
            <consortium name="EnsemblMetazoa"/>
        </authorList>
    </citation>
    <scope>IDENTIFICATION</scope>
</reference>
<feature type="region of interest" description="Disordered" evidence="5">
    <location>
        <begin position="315"/>
        <end position="362"/>
    </location>
</feature>
<name>W5JK11_ANODA</name>
<dbReference type="GO" id="GO:0007091">
    <property type="term" value="P:metaphase/anaphase transition of mitotic cell cycle"/>
    <property type="evidence" value="ECO:0007669"/>
    <property type="project" value="TreeGrafter"/>
</dbReference>
<keyword evidence="3" id="KW-0498">Mitosis</keyword>
<dbReference type="GO" id="GO:0060090">
    <property type="term" value="F:molecular adaptor activity"/>
    <property type="evidence" value="ECO:0007669"/>
    <property type="project" value="TreeGrafter"/>
</dbReference>
<proteinExistence type="inferred from homology"/>
<reference evidence="8 10" key="1">
    <citation type="journal article" date="2010" name="BMC Genomics">
        <title>Combination of measures distinguishes pre-miRNAs from other stem-loops in the genome of the newly sequenced Anopheles darlingi.</title>
        <authorList>
            <person name="Mendes N.D."/>
            <person name="Freitas A.T."/>
            <person name="Vasconcelos A.T."/>
            <person name="Sagot M.F."/>
        </authorList>
    </citation>
    <scope>NUCLEOTIDE SEQUENCE</scope>
</reference>
<dbReference type="InterPro" id="IPR046794">
    <property type="entry name" value="Apc1_MidN"/>
</dbReference>
<keyword evidence="2" id="KW-0132">Cell division</keyword>
<dbReference type="Proteomes" id="UP000000673">
    <property type="component" value="Unassembled WGS sequence"/>
</dbReference>
<keyword evidence="6" id="KW-0472">Membrane</keyword>
<dbReference type="EnsemblMetazoa" id="ADAC004631-RA">
    <property type="protein sequence ID" value="ADAC004631-PA"/>
    <property type="gene ID" value="ADAC004631"/>
</dbReference>
<evidence type="ECO:0000259" key="7">
    <source>
        <dbReference type="Pfam" id="PF20518"/>
    </source>
</evidence>
<evidence type="ECO:0000256" key="3">
    <source>
        <dbReference type="ARBA" id="ARBA00022776"/>
    </source>
</evidence>
<organism evidence="8">
    <name type="scientific">Anopheles darlingi</name>
    <name type="common">Mosquito</name>
    <dbReference type="NCBI Taxonomy" id="43151"/>
    <lineage>
        <taxon>Eukaryota</taxon>
        <taxon>Metazoa</taxon>
        <taxon>Ecdysozoa</taxon>
        <taxon>Arthropoda</taxon>
        <taxon>Hexapoda</taxon>
        <taxon>Insecta</taxon>
        <taxon>Pterygota</taxon>
        <taxon>Neoptera</taxon>
        <taxon>Endopterygota</taxon>
        <taxon>Diptera</taxon>
        <taxon>Nematocera</taxon>
        <taxon>Culicoidea</taxon>
        <taxon>Culicidae</taxon>
        <taxon>Anophelinae</taxon>
        <taxon>Anopheles</taxon>
    </lineage>
</organism>
<dbReference type="InterPro" id="IPR024990">
    <property type="entry name" value="Apc1"/>
</dbReference>
<feature type="domain" description="Anaphase-promoting complex subunit 1 middle" evidence="7">
    <location>
        <begin position="753"/>
        <end position="868"/>
    </location>
</feature>
<feature type="region of interest" description="Disordered" evidence="5">
    <location>
        <begin position="1046"/>
        <end position="1082"/>
    </location>
</feature>
<dbReference type="GO" id="GO:0070979">
    <property type="term" value="P:protein K11-linked ubiquitination"/>
    <property type="evidence" value="ECO:0007669"/>
    <property type="project" value="TreeGrafter"/>
</dbReference>
<dbReference type="PANTHER" id="PTHR12827">
    <property type="entry name" value="MEIOTIC CHECKPOINT REGULATOR TSG24 FAMILY MEMBER"/>
    <property type="match status" value="1"/>
</dbReference>
<keyword evidence="6" id="KW-1133">Transmembrane helix</keyword>
<evidence type="ECO:0000256" key="4">
    <source>
        <dbReference type="ARBA" id="ARBA00023306"/>
    </source>
</evidence>
<dbReference type="eggNOG" id="KOG1858">
    <property type="taxonomic scope" value="Eukaryota"/>
</dbReference>
<sequence length="2092" mass="235559">MITASEPLEYIPRGRQAANLHPGQFSKVQNEPEEHELTERLQAVSISADGKVEEEFYTLRDARLDADGPVGWMQSETTYNHTEEELYVRGNLAVWTRAPGKGEATVNGKSIPRVAHYCETPIQHAFFAPTQFLINQVQSDKGKGNAGSWPGKNPAGFCVIDQQLLHVYCDTGEMYCARAEGPISAIWLVPCGILIEKEPSATTLDDEWIPMPRLFTLTFPTDDMHPVRLKYITQGILTEPYRVVFSSEELDIVVMYDEHKQLHFICRLQPIAERTDELLDESVDKFCPFPFTALQQGVRGNTLLLGKHKANKQWQVGSTDRLGGNDVPESDPKQRESLGPTAETYTHSPWHFTRGGQQGHGRATVTSPLSFMGEETHMPFEPFGYRKVTAAKPILPEYELVRIWTEETEQSRGSPICLQTESATTGFLHIDLAGCQYLCYLCPSIGRLTMLKYEPDKKSIKQQEQSRIIPAWAAVEIKRLNLFAVIAPWTGQLILYSGPLRIGKVHLTGLLYANFLSASRTNINSASNGYMAPPSAASSSFGSFPRRSSLLPNAPAQADRKFEEDLHGLSPVRPPGGGGNSFSSCIDSVLPIAIESTVALRDSIENRFTIAYGDNHFRLALPAMAESQLVRRVLYAIRSTLPVGRSLEFLVRWYATRNVPGSQELGMHQEWQQLRTLLYNALGRPLVPSAVAGNCRSPGEEPKKRRKDERTQGNCSDWEFLLCHALGRTHIKDDAGADLPVWGSGRPYEQHDQRILYPHLPQLWQSLHLLYEDMRLDAGMLEGQRLLGEFLCSLAVDAGLERFQLHYLTDFPLFADQHLQNQCRIDEPGLIEQLCHEFASPVGEPPHLYRYLEQLVVHGSDPQYQLCPFRLQAHVNELTKDVVFLFAVIYRVHSLSGWVQSYLKELQLPGLDGQAPPGEESQSAITWDDSPQSQIIVRFLVARGYSRARLNNLPIAIRFVVLQCLETYRYKVRHKLQRSVYELLLRPDLSEQTHHANFRGVLDDHATYLDNKFMKWMVDLCEPETTSSGHGIFSVPSTVFDEGVVRQQQQQQQIPQPQQQQQVQQQHQQQHQHQLLHQPSGPCDGMEQLDRELLALRFPGDKRIECVRAFLASSQPVSIDIVQARSVSDHDFIEDQEKRLYALCLRTMSQPIGRGMFTFATYLPQEAEVLAAPKLCLTGRDPQRGSTVEIHQIEVPTNMELWPMFHNGVASGLRLSPEAEGITAAWIMNNSSRLANRKSTSEERIEHGGFLLALGLTGHLHKLELYTIYEYMVQGEDIVRVALLIGLSASRRGSMDATLTRMLSVHLEALLPPTSVDLDIAQNVRVAALMGLGLLYQDSCHSRTAEVLLQEIGRPPGPEMENYLERESYALTAGVALGLVTLGQGTCSKMLDERRIPEMLYNFMNGGTRIPVFGPQKEKYKLSSFQIREGGAVNVDVTAPGAILALGLMFHRTGDTTVAGWLRQKHVRPDMLLLRSLASHLIMWDKIEPTTAWVHAQMPNAINDTVASIKSFYRAQKTLPLRWDAPHRWDSASQCDWPNLPTTQSEAEFVCQAHCNSLCAGLVAIGLRYAGTADQQATDTVYDAIRYLLALRPNRPIGSLAGSQTVENCTMMALLALALVQAGNGSMRVLRLIRMLRSRVGRSYVTYGSFMAIHMALGLLFLGGGRYSISRSPIAIAALVIALFPKLPTYSNDNRYHLQALRHLYVLALEPRLLVPRNMKNWTICQCDIEYVMKDRPNEVIRARAPFMLPELDTMLKMCIVDQSFWHVRFTTESWPLLADILRCCGYVKVLPRVGKFSYDDSYDSSRHVSSLLSHHCAHDRWKRVPALLYKFANLPEVSGLLRTYLPSEPAHLLSELLEPDRRTGPSYEARMEPLLLLPQVYECIMQDRLHALSIFLDLNKILLDLDRKVETDDAWQLRLFTAMQHTLMPSLDPTAGERLLDDDMLSSTLIQIGSAYEQLCAQFANEMRCYLGMRGYRDRLGVDATIPVGDRLSRLVPLTAATTVGELSCPAAIHQRNVRLGTLMRLVVLYDLPYDLLHHFNSQPEGDLLYGSGASNLQLLLVLRQRRPDLDTRTLDIIGNLLHGDNEPEME</sequence>
<accession>W5JK11</accession>
<dbReference type="HOGENOM" id="CLU_001202_1_0_1"/>
<dbReference type="InterPro" id="IPR011989">
    <property type="entry name" value="ARM-like"/>
</dbReference>
<dbReference type="Pfam" id="PF20518">
    <property type="entry name" value="Apc1_MidN"/>
    <property type="match status" value="1"/>
</dbReference>
<dbReference type="GO" id="GO:0005680">
    <property type="term" value="C:anaphase-promoting complex"/>
    <property type="evidence" value="ECO:0007669"/>
    <property type="project" value="InterPro"/>
</dbReference>
<keyword evidence="10" id="KW-1185">Reference proteome</keyword>
<evidence type="ECO:0000256" key="2">
    <source>
        <dbReference type="ARBA" id="ARBA00022618"/>
    </source>
</evidence>